<gene>
    <name evidence="1" type="ORF">LMANV2_190004</name>
</gene>
<dbReference type="AlphaFoldDB" id="A0AAQ1SMP0"/>
<accession>A0AAQ1SMP0</accession>
<evidence type="ECO:0000313" key="2">
    <source>
        <dbReference type="Proteomes" id="UP000234460"/>
    </source>
</evidence>
<name>A0AAQ1SMP0_LEPIR</name>
<proteinExistence type="predicted"/>
<comment type="caution">
    <text evidence="1">The sequence shown here is derived from an EMBL/GenBank/DDBJ whole genome shotgun (WGS) entry which is preliminary data.</text>
</comment>
<organism evidence="1 2">
    <name type="scientific">Leptospira interrogans serovar Manilae</name>
    <dbReference type="NCBI Taxonomy" id="214675"/>
    <lineage>
        <taxon>Bacteria</taxon>
        <taxon>Pseudomonadati</taxon>
        <taxon>Spirochaetota</taxon>
        <taxon>Spirochaetia</taxon>
        <taxon>Leptospirales</taxon>
        <taxon>Leptospiraceae</taxon>
        <taxon>Leptospira</taxon>
    </lineage>
</organism>
<evidence type="ECO:0000313" key="1">
    <source>
        <dbReference type="EMBL" id="SOR60578.1"/>
    </source>
</evidence>
<sequence length="28" mass="3402">MLTGKQWLAFNNRNLKYKGFNLEWTNIT</sequence>
<protein>
    <submittedName>
        <fullName evidence="1">Uncharacterized protein</fullName>
    </submittedName>
</protein>
<reference evidence="1 2" key="1">
    <citation type="submission" date="2017-11" db="EMBL/GenBank/DDBJ databases">
        <authorList>
            <person name="Lechat P."/>
        </authorList>
    </citation>
    <scope>NUCLEOTIDE SEQUENCE [LARGE SCALE GENOMIC DNA]</scope>
    <source>
        <strain evidence="1">L495</strain>
    </source>
</reference>
<dbReference type="EMBL" id="OEJX01000011">
    <property type="protein sequence ID" value="SOR60578.1"/>
    <property type="molecule type" value="Genomic_DNA"/>
</dbReference>
<dbReference type="Proteomes" id="UP000234460">
    <property type="component" value="Chromosome LMANV2"/>
</dbReference>